<accession>A0A1Z5KSW1</accession>
<gene>
    <name evidence="3" type="ORF">FisN_16Hh156</name>
</gene>
<dbReference type="EMBL" id="BDSP01000289">
    <property type="protein sequence ID" value="GAX29404.1"/>
    <property type="molecule type" value="Genomic_DNA"/>
</dbReference>
<dbReference type="PRINTS" id="PR00449">
    <property type="entry name" value="RASTRNSFRMNG"/>
</dbReference>
<dbReference type="Pfam" id="PF00071">
    <property type="entry name" value="Ras"/>
    <property type="match status" value="1"/>
</dbReference>
<dbReference type="PANTHER" id="PTHR47978">
    <property type="match status" value="1"/>
</dbReference>
<proteinExistence type="predicted"/>
<feature type="region of interest" description="Disordered" evidence="2">
    <location>
        <begin position="188"/>
        <end position="262"/>
    </location>
</feature>
<dbReference type="SMART" id="SM00175">
    <property type="entry name" value="RAB"/>
    <property type="match status" value="1"/>
</dbReference>
<dbReference type="SMART" id="SM00173">
    <property type="entry name" value="RAS"/>
    <property type="match status" value="1"/>
</dbReference>
<dbReference type="InterPro" id="IPR001806">
    <property type="entry name" value="Small_GTPase"/>
</dbReference>
<dbReference type="PROSITE" id="PS51419">
    <property type="entry name" value="RAB"/>
    <property type="match status" value="1"/>
</dbReference>
<sequence>MPHVELPQAEFKVVLLGDTNTGKTSLVLRFVEGSYRELGSQATIGAHFLTKRITVQQHIPCKLLLWDTAGQHQFSKLAKTYYQQAAAAILTYDVSQPQSLHRLRLWLDEVQQNTQGQRMVIAIAACKSDLDPSLHAPGLKEEAEKLAQSVDAIHIVTSARTNEGVHDLFQTVAENVWKWHQETCSSGGLPIPVHEGGGPMMMTRKKHARSTSPPSRDVSPVRSASPPLYKYKGPSPKPNSKAPDDSTDDEVRDDVRLNNQQFKKKSHENIMCTEALFSCTDDPKQGCVIS</sequence>
<dbReference type="InterPro" id="IPR005225">
    <property type="entry name" value="Small_GTP-bd"/>
</dbReference>
<dbReference type="NCBIfam" id="TIGR00231">
    <property type="entry name" value="small_GTP"/>
    <property type="match status" value="1"/>
</dbReference>
<evidence type="ECO:0008006" key="5">
    <source>
        <dbReference type="Google" id="ProtNLM"/>
    </source>
</evidence>
<dbReference type="SUPFAM" id="SSF52540">
    <property type="entry name" value="P-loop containing nucleoside triphosphate hydrolases"/>
    <property type="match status" value="1"/>
</dbReference>
<keyword evidence="1" id="KW-0547">Nucleotide-binding</keyword>
<dbReference type="OrthoDB" id="63533at2759"/>
<dbReference type="Proteomes" id="UP000198406">
    <property type="component" value="Unassembled WGS sequence"/>
</dbReference>
<dbReference type="GO" id="GO:0005525">
    <property type="term" value="F:GTP binding"/>
    <property type="evidence" value="ECO:0007669"/>
    <property type="project" value="InterPro"/>
</dbReference>
<dbReference type="Gene3D" id="3.40.50.300">
    <property type="entry name" value="P-loop containing nucleotide triphosphate hydrolases"/>
    <property type="match status" value="1"/>
</dbReference>
<reference evidence="3 4" key="1">
    <citation type="journal article" date="2015" name="Plant Cell">
        <title>Oil accumulation by the oleaginous diatom Fistulifera solaris as revealed by the genome and transcriptome.</title>
        <authorList>
            <person name="Tanaka T."/>
            <person name="Maeda Y."/>
            <person name="Veluchamy A."/>
            <person name="Tanaka M."/>
            <person name="Abida H."/>
            <person name="Marechal E."/>
            <person name="Bowler C."/>
            <person name="Muto M."/>
            <person name="Sunaga Y."/>
            <person name="Tanaka M."/>
            <person name="Yoshino T."/>
            <person name="Taniguchi T."/>
            <person name="Fukuda Y."/>
            <person name="Nemoto M."/>
            <person name="Matsumoto M."/>
            <person name="Wong P.S."/>
            <person name="Aburatani S."/>
            <person name="Fujibuchi W."/>
        </authorList>
    </citation>
    <scope>NUCLEOTIDE SEQUENCE [LARGE SCALE GENOMIC DNA]</scope>
    <source>
        <strain evidence="3 4">JPCC DA0580</strain>
    </source>
</reference>
<feature type="compositionally biased region" description="Low complexity" evidence="2">
    <location>
        <begin position="210"/>
        <end position="227"/>
    </location>
</feature>
<dbReference type="InParanoid" id="A0A1Z5KSW1"/>
<protein>
    <recommendedName>
        <fullName evidence="5">Rab family, other</fullName>
    </recommendedName>
</protein>
<dbReference type="InterPro" id="IPR027417">
    <property type="entry name" value="P-loop_NTPase"/>
</dbReference>
<evidence type="ECO:0000313" key="3">
    <source>
        <dbReference type="EMBL" id="GAX29404.1"/>
    </source>
</evidence>
<dbReference type="SMART" id="SM00174">
    <property type="entry name" value="RHO"/>
    <property type="match status" value="1"/>
</dbReference>
<dbReference type="PROSITE" id="PS51421">
    <property type="entry name" value="RAS"/>
    <property type="match status" value="1"/>
</dbReference>
<comment type="caution">
    <text evidence="3">The sequence shown here is derived from an EMBL/GenBank/DDBJ whole genome shotgun (WGS) entry which is preliminary data.</text>
</comment>
<evidence type="ECO:0000256" key="2">
    <source>
        <dbReference type="SAM" id="MobiDB-lite"/>
    </source>
</evidence>
<dbReference type="CDD" id="cd00154">
    <property type="entry name" value="Rab"/>
    <property type="match status" value="1"/>
</dbReference>
<dbReference type="AlphaFoldDB" id="A0A1Z5KSW1"/>
<evidence type="ECO:0000313" key="4">
    <source>
        <dbReference type="Proteomes" id="UP000198406"/>
    </source>
</evidence>
<dbReference type="GO" id="GO:0003924">
    <property type="term" value="F:GTPase activity"/>
    <property type="evidence" value="ECO:0007669"/>
    <property type="project" value="InterPro"/>
</dbReference>
<name>A0A1Z5KSW1_FISSO</name>
<evidence type="ECO:0000256" key="1">
    <source>
        <dbReference type="ARBA" id="ARBA00022741"/>
    </source>
</evidence>
<keyword evidence="4" id="KW-1185">Reference proteome</keyword>
<dbReference type="FunFam" id="3.40.50.300:FF:001447">
    <property type="entry name" value="Ras-related protein Rab-1B"/>
    <property type="match status" value="1"/>
</dbReference>
<organism evidence="3 4">
    <name type="scientific">Fistulifera solaris</name>
    <name type="common">Oleaginous diatom</name>
    <dbReference type="NCBI Taxonomy" id="1519565"/>
    <lineage>
        <taxon>Eukaryota</taxon>
        <taxon>Sar</taxon>
        <taxon>Stramenopiles</taxon>
        <taxon>Ochrophyta</taxon>
        <taxon>Bacillariophyta</taxon>
        <taxon>Bacillariophyceae</taxon>
        <taxon>Bacillariophycidae</taxon>
        <taxon>Naviculales</taxon>
        <taxon>Naviculaceae</taxon>
        <taxon>Fistulifera</taxon>
    </lineage>
</organism>